<dbReference type="GO" id="GO:0005975">
    <property type="term" value="P:carbohydrate metabolic process"/>
    <property type="evidence" value="ECO:0007669"/>
    <property type="project" value="InterPro"/>
</dbReference>
<dbReference type="Gene3D" id="2.70.98.30">
    <property type="entry name" value="Golgi alpha-mannosidase II, domain 4"/>
    <property type="match status" value="1"/>
</dbReference>
<dbReference type="Gene3D" id="2.60.40.2210">
    <property type="match status" value="1"/>
</dbReference>
<name>X1TH26_9ZZZZ</name>
<protein>
    <submittedName>
        <fullName evidence="1">Uncharacterized protein</fullName>
    </submittedName>
</protein>
<dbReference type="GO" id="GO:0003824">
    <property type="term" value="F:catalytic activity"/>
    <property type="evidence" value="ECO:0007669"/>
    <property type="project" value="InterPro"/>
</dbReference>
<proteinExistence type="predicted"/>
<feature type="non-terminal residue" evidence="1">
    <location>
        <position position="263"/>
    </location>
</feature>
<dbReference type="GO" id="GO:0030246">
    <property type="term" value="F:carbohydrate binding"/>
    <property type="evidence" value="ECO:0007669"/>
    <property type="project" value="InterPro"/>
</dbReference>
<dbReference type="SUPFAM" id="SSF74650">
    <property type="entry name" value="Galactose mutarotase-like"/>
    <property type="match status" value="1"/>
</dbReference>
<gene>
    <name evidence="1" type="ORF">S12H4_40138</name>
</gene>
<comment type="caution">
    <text evidence="1">The sequence shown here is derived from an EMBL/GenBank/DDBJ whole genome shotgun (WGS) entry which is preliminary data.</text>
</comment>
<dbReference type="AlphaFoldDB" id="X1TH26"/>
<organism evidence="1">
    <name type="scientific">marine sediment metagenome</name>
    <dbReference type="NCBI Taxonomy" id="412755"/>
    <lineage>
        <taxon>unclassified sequences</taxon>
        <taxon>metagenomes</taxon>
        <taxon>ecological metagenomes</taxon>
    </lineage>
</organism>
<reference evidence="1" key="1">
    <citation type="journal article" date="2014" name="Front. Microbiol.">
        <title>High frequency of phylogenetically diverse reductive dehalogenase-homologous genes in deep subseafloor sedimentary metagenomes.</title>
        <authorList>
            <person name="Kawai M."/>
            <person name="Futagami T."/>
            <person name="Toyoda A."/>
            <person name="Takaki Y."/>
            <person name="Nishi S."/>
            <person name="Hori S."/>
            <person name="Arai W."/>
            <person name="Tsubouchi T."/>
            <person name="Morono Y."/>
            <person name="Uchiyama I."/>
            <person name="Ito T."/>
            <person name="Fujiyama A."/>
            <person name="Inagaki F."/>
            <person name="Takami H."/>
        </authorList>
    </citation>
    <scope>NUCLEOTIDE SEQUENCE</scope>
    <source>
        <strain evidence="1">Expedition CK06-06</strain>
    </source>
</reference>
<sequence>PAAEGVLLWDEHTFGMAISHGHAGDWYYGDEFQAQRAAGTYKEIEASWKEKGDRVYQAEKILEPAYDREMKRISTMINVEGQRIVVYNPLPWVRSGLVTILQKNNIVALENLSTGEIIPVHNKGNILRFIAKDIPSSGYATFVPVKEQNPKNVTTTIADEKGNMIENEYFKVKIDPSKGSVVSIIDKKSGKEMVDQSSEYGFGQYMYERFSNKNASNYVDQYLKVRYSWGLTEFGRPNLDDTPYKRVDGGKAKVTYFSDDISA</sequence>
<dbReference type="InterPro" id="IPR011013">
    <property type="entry name" value="Gal_mutarotase_sf_dom"/>
</dbReference>
<feature type="non-terminal residue" evidence="1">
    <location>
        <position position="1"/>
    </location>
</feature>
<dbReference type="EMBL" id="BARW01024332">
    <property type="protein sequence ID" value="GAI90666.1"/>
    <property type="molecule type" value="Genomic_DNA"/>
</dbReference>
<evidence type="ECO:0000313" key="1">
    <source>
        <dbReference type="EMBL" id="GAI90666.1"/>
    </source>
</evidence>
<accession>X1TH26</accession>